<protein>
    <submittedName>
        <fullName evidence="2">Uncharacterized protein</fullName>
    </submittedName>
</protein>
<reference evidence="2 3" key="1">
    <citation type="submission" date="2020-01" db="EMBL/GenBank/DDBJ databases">
        <authorList>
            <consortium name="DOE Joint Genome Institute"/>
            <person name="Haridas S."/>
            <person name="Albert R."/>
            <person name="Binder M."/>
            <person name="Bloem J."/>
            <person name="Labutti K."/>
            <person name="Salamov A."/>
            <person name="Andreopoulos B."/>
            <person name="Baker S.E."/>
            <person name="Barry K."/>
            <person name="Bills G."/>
            <person name="Bluhm B.H."/>
            <person name="Cannon C."/>
            <person name="Castanera R."/>
            <person name="Culley D.E."/>
            <person name="Daum C."/>
            <person name="Ezra D."/>
            <person name="Gonzalez J.B."/>
            <person name="Henrissat B."/>
            <person name="Kuo A."/>
            <person name="Liang C."/>
            <person name="Lipzen A."/>
            <person name="Lutzoni F."/>
            <person name="Magnuson J."/>
            <person name="Mondo S."/>
            <person name="Nolan M."/>
            <person name="Ohm R."/>
            <person name="Pangilinan J."/>
            <person name="Park H.-J.H."/>
            <person name="Ramirez L."/>
            <person name="Alfaro M."/>
            <person name="Sun H."/>
            <person name="Tritt A."/>
            <person name="Yoshinaga Y."/>
            <person name="Zwiers L.-H.L."/>
            <person name="Turgeon B.G."/>
            <person name="Goodwin S.B."/>
            <person name="Spatafora J.W."/>
            <person name="Crous P.W."/>
            <person name="Grigoriev I.V."/>
        </authorList>
    </citation>
    <scope>NUCLEOTIDE SEQUENCE [LARGE SCALE GENOMIC DNA]</scope>
    <source>
        <strain evidence="2 3">CBS 611.86</strain>
    </source>
</reference>
<feature type="compositionally biased region" description="Basic residues" evidence="1">
    <location>
        <begin position="254"/>
        <end position="265"/>
    </location>
</feature>
<accession>A0A7C8M3V3</accession>
<proteinExistence type="predicted"/>
<evidence type="ECO:0000313" key="3">
    <source>
        <dbReference type="Proteomes" id="UP000481861"/>
    </source>
</evidence>
<keyword evidence="3" id="KW-1185">Reference proteome</keyword>
<evidence type="ECO:0000313" key="2">
    <source>
        <dbReference type="EMBL" id="KAF2869500.1"/>
    </source>
</evidence>
<feature type="region of interest" description="Disordered" evidence="1">
    <location>
        <begin position="1"/>
        <end position="35"/>
    </location>
</feature>
<comment type="caution">
    <text evidence="2">The sequence shown here is derived from an EMBL/GenBank/DDBJ whole genome shotgun (WGS) entry which is preliminary data.</text>
</comment>
<feature type="region of interest" description="Disordered" evidence="1">
    <location>
        <begin position="88"/>
        <end position="273"/>
    </location>
</feature>
<feature type="compositionally biased region" description="Basic and acidic residues" evidence="1">
    <location>
        <begin position="1"/>
        <end position="14"/>
    </location>
</feature>
<feature type="compositionally biased region" description="Polar residues" evidence="1">
    <location>
        <begin position="154"/>
        <end position="166"/>
    </location>
</feature>
<sequence>MDQTREMRSDSLRDAEEDADSSLGETPWPETDARETQAVDVLCNIKASDGSPASRHASIEPCLLEQPAALTASQTEATVDLAMDQAVTSTSEPEVFELSPTEAAMTFTSDQKPDPRTTPPPKSPRVDSARDPGGAMNVQEDDTQPVTRNHHLSIGSSAIDEQTRANSEPIADDQDDSHVASASPSECRANTETTSPVLHTASHGQDASSRSVTHGSIDLSEEELSESIIIDTNRGEPIVIDSSDEKMHDDNSRPKPRRRAQRRRVPPQSPEMVNWTSKEFETRSAASVTAAWEEV</sequence>
<evidence type="ECO:0000256" key="1">
    <source>
        <dbReference type="SAM" id="MobiDB-lite"/>
    </source>
</evidence>
<feature type="compositionally biased region" description="Basic and acidic residues" evidence="1">
    <location>
        <begin position="243"/>
        <end position="253"/>
    </location>
</feature>
<dbReference type="EMBL" id="JAADJZ010000016">
    <property type="protein sequence ID" value="KAF2869500.1"/>
    <property type="molecule type" value="Genomic_DNA"/>
</dbReference>
<gene>
    <name evidence="2" type="ORF">BDV95DRAFT_596491</name>
</gene>
<organism evidence="2 3">
    <name type="scientific">Massariosphaeria phaeospora</name>
    <dbReference type="NCBI Taxonomy" id="100035"/>
    <lineage>
        <taxon>Eukaryota</taxon>
        <taxon>Fungi</taxon>
        <taxon>Dikarya</taxon>
        <taxon>Ascomycota</taxon>
        <taxon>Pezizomycotina</taxon>
        <taxon>Dothideomycetes</taxon>
        <taxon>Pleosporomycetidae</taxon>
        <taxon>Pleosporales</taxon>
        <taxon>Pleosporales incertae sedis</taxon>
        <taxon>Massariosphaeria</taxon>
    </lineage>
</organism>
<dbReference type="AlphaFoldDB" id="A0A7C8M3V3"/>
<dbReference type="Proteomes" id="UP000481861">
    <property type="component" value="Unassembled WGS sequence"/>
</dbReference>
<dbReference type="OrthoDB" id="3769542at2759"/>
<feature type="compositionally biased region" description="Polar residues" evidence="1">
    <location>
        <begin position="180"/>
        <end position="214"/>
    </location>
</feature>
<name>A0A7C8M3V3_9PLEO</name>